<keyword evidence="8" id="KW-1185">Reference proteome</keyword>
<feature type="domain" description="Peptidase S9A N-terminal" evidence="6">
    <location>
        <begin position="46"/>
        <end position="446"/>
    </location>
</feature>
<dbReference type="Gene3D" id="2.130.10.120">
    <property type="entry name" value="Prolyl oligopeptidase, N-terminal domain"/>
    <property type="match status" value="1"/>
</dbReference>
<reference evidence="7 8" key="1">
    <citation type="submission" date="2023-10" db="EMBL/GenBank/DDBJ databases">
        <title>Psychrosphaera aquimaarina strain SW33 isolated from seawater.</title>
        <authorList>
            <person name="Bayburt H."/>
            <person name="Kim J.M."/>
            <person name="Choi B.J."/>
            <person name="Jeon C.O."/>
        </authorList>
    </citation>
    <scope>NUCLEOTIDE SEQUENCE [LARGE SCALE GENOMIC DNA]</scope>
    <source>
        <strain evidence="7 8">KCTC 52743</strain>
    </source>
</reference>
<evidence type="ECO:0000313" key="7">
    <source>
        <dbReference type="EMBL" id="MDU0112254.1"/>
    </source>
</evidence>
<keyword evidence="3" id="KW-0378">Hydrolase</keyword>
<keyword evidence="2" id="KW-0645">Protease</keyword>
<dbReference type="PRINTS" id="PR00862">
    <property type="entry name" value="PROLIGOPTASE"/>
</dbReference>
<dbReference type="Pfam" id="PF00326">
    <property type="entry name" value="Peptidase_S9"/>
    <property type="match status" value="1"/>
</dbReference>
<dbReference type="SUPFAM" id="SSF50993">
    <property type="entry name" value="Peptidase/esterase 'gauge' domain"/>
    <property type="match status" value="1"/>
</dbReference>
<evidence type="ECO:0000256" key="4">
    <source>
        <dbReference type="ARBA" id="ARBA00022825"/>
    </source>
</evidence>
<evidence type="ECO:0000259" key="5">
    <source>
        <dbReference type="Pfam" id="PF00326"/>
    </source>
</evidence>
<dbReference type="InterPro" id="IPR002470">
    <property type="entry name" value="Peptidase_S9A"/>
</dbReference>
<name>A0ABU3QXS6_9GAMM</name>
<dbReference type="SUPFAM" id="SSF53474">
    <property type="entry name" value="alpha/beta-Hydrolases"/>
    <property type="match status" value="1"/>
</dbReference>
<gene>
    <name evidence="7" type="ORF">RT723_04420</name>
</gene>
<comment type="caution">
    <text evidence="7">The sequence shown here is derived from an EMBL/GenBank/DDBJ whole genome shotgun (WGS) entry which is preliminary data.</text>
</comment>
<feature type="domain" description="Peptidase S9 prolyl oligopeptidase catalytic" evidence="5">
    <location>
        <begin position="507"/>
        <end position="721"/>
    </location>
</feature>
<dbReference type="InterPro" id="IPR051543">
    <property type="entry name" value="Serine_Peptidase_S9A"/>
</dbReference>
<dbReference type="PROSITE" id="PS51257">
    <property type="entry name" value="PROKAR_LIPOPROTEIN"/>
    <property type="match status" value="1"/>
</dbReference>
<evidence type="ECO:0000313" key="8">
    <source>
        <dbReference type="Proteomes" id="UP001257914"/>
    </source>
</evidence>
<comment type="similarity">
    <text evidence="1">Belongs to the peptidase S9A family.</text>
</comment>
<dbReference type="PANTHER" id="PTHR11757:SF19">
    <property type="entry name" value="PROLYL ENDOPEPTIDASE-LIKE"/>
    <property type="match status" value="1"/>
</dbReference>
<dbReference type="Gene3D" id="3.40.50.1820">
    <property type="entry name" value="alpha/beta hydrolase"/>
    <property type="match status" value="1"/>
</dbReference>
<evidence type="ECO:0000256" key="1">
    <source>
        <dbReference type="ARBA" id="ARBA00005228"/>
    </source>
</evidence>
<keyword evidence="4" id="KW-0720">Serine protease</keyword>
<organism evidence="7 8">
    <name type="scientific">Psychrosphaera aquimarina</name>
    <dbReference type="NCBI Taxonomy" id="2044854"/>
    <lineage>
        <taxon>Bacteria</taxon>
        <taxon>Pseudomonadati</taxon>
        <taxon>Pseudomonadota</taxon>
        <taxon>Gammaproteobacteria</taxon>
        <taxon>Alteromonadales</taxon>
        <taxon>Pseudoalteromonadaceae</taxon>
        <taxon>Psychrosphaera</taxon>
    </lineage>
</organism>
<evidence type="ECO:0000256" key="2">
    <source>
        <dbReference type="ARBA" id="ARBA00022670"/>
    </source>
</evidence>
<evidence type="ECO:0000256" key="3">
    <source>
        <dbReference type="ARBA" id="ARBA00022801"/>
    </source>
</evidence>
<dbReference type="InterPro" id="IPR001375">
    <property type="entry name" value="Peptidase_S9_cat"/>
</dbReference>
<proteinExistence type="inferred from homology"/>
<evidence type="ECO:0000259" key="6">
    <source>
        <dbReference type="Pfam" id="PF02897"/>
    </source>
</evidence>
<dbReference type="Pfam" id="PF02897">
    <property type="entry name" value="Peptidase_S9_N"/>
    <property type="match status" value="1"/>
</dbReference>
<dbReference type="Proteomes" id="UP001257914">
    <property type="component" value="Unassembled WGS sequence"/>
</dbReference>
<dbReference type="EMBL" id="JAWCUA010000003">
    <property type="protein sequence ID" value="MDU0112254.1"/>
    <property type="molecule type" value="Genomic_DNA"/>
</dbReference>
<sequence>MAKLNYAFRFAKSGMMVSFISLIISGCAPSNKATENMTSETIKAPVAKKVPYEMIQHGHKRIDNYYWMRDDTREDKEILAHLAAENNYVDAQMAHTQPLQDTLFTEMTGRLKKDDASVPYEKRGYWWYNRYEGDNEYAIYARKKSSLKNTEEVILDANVLAEGHEYFSLDSVAVSTNNNLLAYSTDTESRRLYTIEFKDLTTGELYQDKLVNTSGSIVWANDNKTVFYIKKDVQTLLGYQVFRHTLGTSQEQDKLVYQENDTTFYTDIGKTRDNKTIYINHDSTLTTGVSVISADMPNAEFKLITPITTGHEYDFDQHNDWYYIRTNKDAQNFKLVKVKRKDSADISKWQDVIPHRENVYFEDFIVFENHLVLEEKENGNTQIRVINLTTNEVTSLPFNDAAYVATFDTNPTSDTGKLRYYYSSLTTPGAVMEVDLNTFSSKTLKQDEVLGKFDSNWYQSERVFVTARDGKKVPVSIVYRKDKFKKDGTNPLYQYAYGSYGIIVEPYFSASRLSLLDRGFIFAIAHIRGGQMLGRSWYEDGKMFNKINTYTDFIDVTKSLTEQKYGAEDKVFAIGGSAGGLLMGAIINMEPDLYRGVAAHVPFVDVVTTMSDASIPLTTGEYDEWGNPANKDSYEYMLSYSPYDQVKAQDYPNLLVTTGLHDSQVQYFEPMKWVAKLRDMKTNDNKLYFQTNMDAGHGGASGRFRRYKERALEYAFFMDLVGINK</sequence>
<dbReference type="InterPro" id="IPR029058">
    <property type="entry name" value="AB_hydrolase_fold"/>
</dbReference>
<accession>A0ABU3QXS6</accession>
<dbReference type="PANTHER" id="PTHR11757">
    <property type="entry name" value="PROTEASE FAMILY S9A OLIGOPEPTIDASE"/>
    <property type="match status" value="1"/>
</dbReference>
<dbReference type="InterPro" id="IPR023302">
    <property type="entry name" value="Pept_S9A_N"/>
</dbReference>
<protein>
    <submittedName>
        <fullName evidence="7">S9 family peptidase</fullName>
    </submittedName>
</protein>